<gene>
    <name evidence="1" type="ORF">NCI01_00855</name>
</gene>
<organism evidence="1 2">
    <name type="scientific">Nocardioides pinisoli</name>
    <dbReference type="NCBI Taxonomy" id="2950279"/>
    <lineage>
        <taxon>Bacteria</taxon>
        <taxon>Bacillati</taxon>
        <taxon>Actinomycetota</taxon>
        <taxon>Actinomycetes</taxon>
        <taxon>Propionibacteriales</taxon>
        <taxon>Nocardioidaceae</taxon>
        <taxon>Nocardioides</taxon>
    </lineage>
</organism>
<evidence type="ECO:0000313" key="1">
    <source>
        <dbReference type="EMBL" id="MCP3420334.1"/>
    </source>
</evidence>
<dbReference type="EMBL" id="JANARS010000001">
    <property type="protein sequence ID" value="MCP3420334.1"/>
    <property type="molecule type" value="Genomic_DNA"/>
</dbReference>
<comment type="caution">
    <text evidence="1">The sequence shown here is derived from an EMBL/GenBank/DDBJ whole genome shotgun (WGS) entry which is preliminary data.</text>
</comment>
<proteinExistence type="predicted"/>
<protein>
    <submittedName>
        <fullName evidence="1">Uncharacterized protein</fullName>
    </submittedName>
</protein>
<reference evidence="1 2" key="1">
    <citation type="submission" date="2022-06" db="EMBL/GenBank/DDBJ databases">
        <authorList>
            <person name="So Y."/>
        </authorList>
    </citation>
    <scope>NUCLEOTIDE SEQUENCE [LARGE SCALE GENOMIC DNA]</scope>
    <source>
        <strain evidence="1 2">STR3</strain>
    </source>
</reference>
<keyword evidence="2" id="KW-1185">Reference proteome</keyword>
<dbReference type="Proteomes" id="UP001204524">
    <property type="component" value="Unassembled WGS sequence"/>
</dbReference>
<name>A0ABT1KRH5_9ACTN</name>
<sequence>MRARAYAAEVDAVRTVKGVVAGAPIGPVLRAELWQQRYQGATLSLHALAQRFQAMARDEGVPVEEIAERYATETVRPARQRAGERLANLVVERPDWVRPEHLVAAIEPPENGTPNEAYLRAVLDANGREWLLVTSFDGSEPMKWQRDDAGLKAAAEECLARVRAVTDNPTAYEAWLAEQDATDPDAAESPWTKSMSDADFLAHSGEGGMHLV</sequence>
<evidence type="ECO:0000313" key="2">
    <source>
        <dbReference type="Proteomes" id="UP001204524"/>
    </source>
</evidence>
<dbReference type="RefSeq" id="WP_254179578.1">
    <property type="nucleotide sequence ID" value="NZ_JANARS010000001.1"/>
</dbReference>
<accession>A0ABT1KRH5</accession>